<dbReference type="GO" id="GO:0004301">
    <property type="term" value="F:epoxide hydrolase activity"/>
    <property type="evidence" value="ECO:0007669"/>
    <property type="project" value="TreeGrafter"/>
</dbReference>
<dbReference type="PIRSF" id="PIRSF001112">
    <property type="entry name" value="Epoxide_hydrolase"/>
    <property type="match status" value="1"/>
</dbReference>
<evidence type="ECO:0000313" key="7">
    <source>
        <dbReference type="Proteomes" id="UP000319897"/>
    </source>
</evidence>
<evidence type="ECO:0000256" key="1">
    <source>
        <dbReference type="ARBA" id="ARBA00010088"/>
    </source>
</evidence>
<dbReference type="SUPFAM" id="SSF53474">
    <property type="entry name" value="alpha/beta-Hydrolases"/>
    <property type="match status" value="1"/>
</dbReference>
<dbReference type="EMBL" id="VFSU01000016">
    <property type="protein sequence ID" value="TPE62867.1"/>
    <property type="molecule type" value="Genomic_DNA"/>
</dbReference>
<dbReference type="OrthoDB" id="27092at2"/>
<evidence type="ECO:0000256" key="3">
    <source>
        <dbReference type="ARBA" id="ARBA00022801"/>
    </source>
</evidence>
<gene>
    <name evidence="6" type="ORF">FJQ54_04930</name>
</gene>
<evidence type="ECO:0000256" key="4">
    <source>
        <dbReference type="PIRSR" id="PIRSR001112-1"/>
    </source>
</evidence>
<dbReference type="PANTHER" id="PTHR21661">
    <property type="entry name" value="EPOXIDE HYDROLASE 1-RELATED"/>
    <property type="match status" value="1"/>
</dbReference>
<dbReference type="AlphaFoldDB" id="A0A501XRY6"/>
<dbReference type="Pfam" id="PF06441">
    <property type="entry name" value="EHN"/>
    <property type="match status" value="1"/>
</dbReference>
<dbReference type="Proteomes" id="UP000319897">
    <property type="component" value="Unassembled WGS sequence"/>
</dbReference>
<dbReference type="GO" id="GO:0097176">
    <property type="term" value="P:epoxide metabolic process"/>
    <property type="evidence" value="ECO:0007669"/>
    <property type="project" value="TreeGrafter"/>
</dbReference>
<comment type="similarity">
    <text evidence="1">Belongs to the peptidase S33 family.</text>
</comment>
<dbReference type="InterPro" id="IPR029058">
    <property type="entry name" value="AB_hydrolase_fold"/>
</dbReference>
<proteinExistence type="inferred from homology"/>
<name>A0A501XRY6_9SPHN</name>
<dbReference type="InterPro" id="IPR016292">
    <property type="entry name" value="Epoxide_hydrolase"/>
</dbReference>
<dbReference type="InterPro" id="IPR010497">
    <property type="entry name" value="Epoxide_hydro_N"/>
</dbReference>
<dbReference type="PANTHER" id="PTHR21661:SF35">
    <property type="entry name" value="EPOXIDE HYDROLASE"/>
    <property type="match status" value="1"/>
</dbReference>
<organism evidence="6 7">
    <name type="scientific">Sandaracinobacter neustonicus</name>
    <dbReference type="NCBI Taxonomy" id="1715348"/>
    <lineage>
        <taxon>Bacteria</taxon>
        <taxon>Pseudomonadati</taxon>
        <taxon>Pseudomonadota</taxon>
        <taxon>Alphaproteobacteria</taxon>
        <taxon>Sphingomonadales</taxon>
        <taxon>Sphingosinicellaceae</taxon>
        <taxon>Sandaracinobacter</taxon>
    </lineage>
</organism>
<feature type="active site" description="Proton donor" evidence="4">
    <location>
        <position position="299"/>
    </location>
</feature>
<reference evidence="6 7" key="1">
    <citation type="submission" date="2019-06" db="EMBL/GenBank/DDBJ databases">
        <authorList>
            <person name="Lee I."/>
            <person name="Jang G.I."/>
            <person name="Hwang C.Y."/>
        </authorList>
    </citation>
    <scope>NUCLEOTIDE SEQUENCE [LARGE SCALE GENOMIC DNA]</scope>
    <source>
        <strain evidence="6 7">PAMC 28131</strain>
    </source>
</reference>
<feature type="active site" description="Nucleophile" evidence="4">
    <location>
        <position position="174"/>
    </location>
</feature>
<dbReference type="InterPro" id="IPR000639">
    <property type="entry name" value="Epox_hydrolase-like"/>
</dbReference>
<sequence>MSVTPFTVPAHPEEWEWVRQRVEEFRFFEEPEGHHWEHGANRAYMKRLRAHWLTGYDWAASVNRINAFPHVRVEVEPGFSLHAIHLRSSRADAQPLLIAHGWPGSILEFESIYRRLAEPEDPAAPAFHVIAPSLPGYAWSDRPKVPIGPRAVAGLYDRLMQVLGYDSFLYQGGDWGCVIGGWIGLDSRHVRAIHLNGYGLRSANMRPTTEAETRWLQRAAVTQAAETGYLHLQSTKPQSLGFAMMDSPMGVAAWFAEKYCGWSDQTKGAIDPPFPMDVLLDTIMIYLSTRSFLSATWIYRGMALEGGFSIPEGRRIEVPVGVASFPYDLLAFPPRSMVERGYNVVHWTDMPRGGHFIGLEEPELLLADLRAFVLTIG</sequence>
<keyword evidence="3 6" id="KW-0378">Hydrolase</keyword>
<evidence type="ECO:0000256" key="2">
    <source>
        <dbReference type="ARBA" id="ARBA00022797"/>
    </source>
</evidence>
<accession>A0A501XRY6</accession>
<dbReference type="PRINTS" id="PR00412">
    <property type="entry name" value="EPOXHYDRLASE"/>
</dbReference>
<dbReference type="Gene3D" id="3.40.50.1820">
    <property type="entry name" value="alpha/beta hydrolase"/>
    <property type="match status" value="1"/>
</dbReference>
<evidence type="ECO:0000259" key="5">
    <source>
        <dbReference type="Pfam" id="PF06441"/>
    </source>
</evidence>
<protein>
    <submittedName>
        <fullName evidence="6">Epoxide hydrolase</fullName>
    </submittedName>
</protein>
<feature type="active site" description="Proton acceptor" evidence="4">
    <location>
        <position position="355"/>
    </location>
</feature>
<feature type="domain" description="Epoxide hydrolase N-terminal" evidence="5">
    <location>
        <begin position="3"/>
        <end position="109"/>
    </location>
</feature>
<keyword evidence="2" id="KW-0058">Aromatic hydrocarbons catabolism</keyword>
<dbReference type="RefSeq" id="WP_140927306.1">
    <property type="nucleotide sequence ID" value="NZ_VFSU01000016.1"/>
</dbReference>
<comment type="caution">
    <text evidence="6">The sequence shown here is derived from an EMBL/GenBank/DDBJ whole genome shotgun (WGS) entry which is preliminary data.</text>
</comment>
<evidence type="ECO:0000313" key="6">
    <source>
        <dbReference type="EMBL" id="TPE62867.1"/>
    </source>
</evidence>
<keyword evidence="7" id="KW-1185">Reference proteome</keyword>